<dbReference type="Gene3D" id="3.40.50.2000">
    <property type="entry name" value="Glycogen Phosphorylase B"/>
    <property type="match status" value="1"/>
</dbReference>
<evidence type="ECO:0000256" key="1">
    <source>
        <dbReference type="ARBA" id="ARBA00022676"/>
    </source>
</evidence>
<accession>A0AA40A2G1</accession>
<dbReference type="GO" id="GO:0016757">
    <property type="term" value="F:glycosyltransferase activity"/>
    <property type="evidence" value="ECO:0007669"/>
    <property type="project" value="UniProtKB-KW"/>
</dbReference>
<evidence type="ECO:0000313" key="4">
    <source>
        <dbReference type="Proteomes" id="UP001172102"/>
    </source>
</evidence>
<dbReference type="EMBL" id="JAUKUA010000006">
    <property type="protein sequence ID" value="KAK0707983.1"/>
    <property type="molecule type" value="Genomic_DNA"/>
</dbReference>
<dbReference type="Pfam" id="PF13692">
    <property type="entry name" value="Glyco_trans_1_4"/>
    <property type="match status" value="1"/>
</dbReference>
<dbReference type="PANTHER" id="PTHR12526:SF510">
    <property type="entry name" value="D-INOSITOL 3-PHOSPHATE GLYCOSYLTRANSFERASE"/>
    <property type="match status" value="1"/>
</dbReference>
<protein>
    <recommendedName>
        <fullName evidence="5">Glycosyltransferase</fullName>
    </recommendedName>
</protein>
<dbReference type="SUPFAM" id="SSF53756">
    <property type="entry name" value="UDP-Glycosyltransferase/glycogen phosphorylase"/>
    <property type="match status" value="1"/>
</dbReference>
<keyword evidence="1" id="KW-0328">Glycosyltransferase</keyword>
<gene>
    <name evidence="3" type="ORF">B0H67DRAFT_494863</name>
</gene>
<comment type="caution">
    <text evidence="3">The sequence shown here is derived from an EMBL/GenBank/DDBJ whole genome shotgun (WGS) entry which is preliminary data.</text>
</comment>
<dbReference type="AlphaFoldDB" id="A0AA40A2G1"/>
<sequence length="455" mass="50941">MPLAVPKSPTPQGKMRIFLVQTAQGLTPSSGGYKANVNFLRQMRSFGHAAAQICYGFEPEIKLYAVRATDKGIEPNVQTIDLPVIDTKNNHYNMEIRTFTDEYGIFNIVIPRDLFNRVYPVKEFFIDTKAYLENGEAGATDRIRSLIHLFSTQIKQFQPTHVMFNDALTMRITCTHEDRSQFKRVAIIHTAEQLPFGPFCAGIDGHCLSAELENKMLRGLNGIWSVSKAIQSYATEHGNLRTEYFVHSTRTYMDAETGAMPLVRHNVDKDEVGMINPCPHKGLSILLALAKSLPNIKFVTWKSWGSEPQHLAQLRALPNVEIKATTQNTDEIWDRIKVLIAPSVWLEAWGIVVTEAQLRGIPVIASNAGGLKEAKIGLPYCIPVNMITGERHANGNYVVPEQDVGPWKDALVNLMTDRAAYETLARATEIGAAKWLQGLNDHAHEEWLLGMMDTT</sequence>
<proteinExistence type="predicted"/>
<organism evidence="3 4">
    <name type="scientific">Lasiosphaeris hirsuta</name>
    <dbReference type="NCBI Taxonomy" id="260670"/>
    <lineage>
        <taxon>Eukaryota</taxon>
        <taxon>Fungi</taxon>
        <taxon>Dikarya</taxon>
        <taxon>Ascomycota</taxon>
        <taxon>Pezizomycotina</taxon>
        <taxon>Sordariomycetes</taxon>
        <taxon>Sordariomycetidae</taxon>
        <taxon>Sordariales</taxon>
        <taxon>Lasiosphaeriaceae</taxon>
        <taxon>Lasiosphaeris</taxon>
    </lineage>
</organism>
<keyword evidence="4" id="KW-1185">Reference proteome</keyword>
<keyword evidence="2" id="KW-0808">Transferase</keyword>
<dbReference type="PANTHER" id="PTHR12526">
    <property type="entry name" value="GLYCOSYLTRANSFERASE"/>
    <property type="match status" value="1"/>
</dbReference>
<name>A0AA40A2G1_9PEZI</name>
<reference evidence="3" key="1">
    <citation type="submission" date="2023-06" db="EMBL/GenBank/DDBJ databases">
        <title>Genome-scale phylogeny and comparative genomics of the fungal order Sordariales.</title>
        <authorList>
            <consortium name="Lawrence Berkeley National Laboratory"/>
            <person name="Hensen N."/>
            <person name="Bonometti L."/>
            <person name="Westerberg I."/>
            <person name="Brannstrom I.O."/>
            <person name="Guillou S."/>
            <person name="Cros-Aarteil S."/>
            <person name="Calhoun S."/>
            <person name="Haridas S."/>
            <person name="Kuo A."/>
            <person name="Mondo S."/>
            <person name="Pangilinan J."/>
            <person name="Riley R."/>
            <person name="Labutti K."/>
            <person name="Andreopoulos B."/>
            <person name="Lipzen A."/>
            <person name="Chen C."/>
            <person name="Yanf M."/>
            <person name="Daum C."/>
            <person name="Ng V."/>
            <person name="Clum A."/>
            <person name="Steindorff A."/>
            <person name="Ohm R."/>
            <person name="Martin F."/>
            <person name="Silar P."/>
            <person name="Natvig D."/>
            <person name="Lalanne C."/>
            <person name="Gautier V."/>
            <person name="Ament-Velasquez S.L."/>
            <person name="Kruys A."/>
            <person name="Hutchinson M.I."/>
            <person name="Powell A.J."/>
            <person name="Barry K."/>
            <person name="Miller A.N."/>
            <person name="Grigoriev I.V."/>
            <person name="Debuchy R."/>
            <person name="Gladieux P."/>
            <person name="Thoren M.H."/>
            <person name="Johannesson H."/>
        </authorList>
    </citation>
    <scope>NUCLEOTIDE SEQUENCE</scope>
    <source>
        <strain evidence="3">SMH4607-1</strain>
    </source>
</reference>
<evidence type="ECO:0000256" key="2">
    <source>
        <dbReference type="ARBA" id="ARBA00022679"/>
    </source>
</evidence>
<evidence type="ECO:0000313" key="3">
    <source>
        <dbReference type="EMBL" id="KAK0707983.1"/>
    </source>
</evidence>
<evidence type="ECO:0008006" key="5">
    <source>
        <dbReference type="Google" id="ProtNLM"/>
    </source>
</evidence>
<dbReference type="Proteomes" id="UP001172102">
    <property type="component" value="Unassembled WGS sequence"/>
</dbReference>